<evidence type="ECO:0000313" key="2">
    <source>
        <dbReference type="Proteomes" id="UP001160334"/>
    </source>
</evidence>
<dbReference type="EMBL" id="JARXVC010000002">
    <property type="protein sequence ID" value="MDH6279936.1"/>
    <property type="molecule type" value="Genomic_DNA"/>
</dbReference>
<sequence length="128" mass="14536">MPDVNDNIDILRKVLDRWKSAVDDHDPRRVASCFTTDAIFQGLHPYSVGRDGVRDYYASQPVGLTANYRILESRRLADDLVLGYLAVDFAFIDRPTIDVNLSVVAKRVDGDWYIDHYQVSLLPGGQEH</sequence>
<dbReference type="RefSeq" id="WP_280759289.1">
    <property type="nucleotide sequence ID" value="NZ_JARXVC010000002.1"/>
</dbReference>
<dbReference type="Proteomes" id="UP001160334">
    <property type="component" value="Unassembled WGS sequence"/>
</dbReference>
<dbReference type="InterPro" id="IPR011944">
    <property type="entry name" value="Steroid_delta5-4_isomerase"/>
</dbReference>
<accession>A0ABT6M842</accession>
<protein>
    <submittedName>
        <fullName evidence="1">Uncharacterized protein (TIGR02246 family)</fullName>
    </submittedName>
</protein>
<comment type="caution">
    <text evidence="1">The sequence shown here is derived from an EMBL/GenBank/DDBJ whole genome shotgun (WGS) entry which is preliminary data.</text>
</comment>
<keyword evidence="2" id="KW-1185">Reference proteome</keyword>
<dbReference type="InterPro" id="IPR032710">
    <property type="entry name" value="NTF2-like_dom_sf"/>
</dbReference>
<proteinExistence type="predicted"/>
<gene>
    <name evidence="1" type="ORF">M2280_001145</name>
</gene>
<dbReference type="Gene3D" id="3.10.450.50">
    <property type="match status" value="1"/>
</dbReference>
<reference evidence="1 2" key="1">
    <citation type="submission" date="2023-04" db="EMBL/GenBank/DDBJ databases">
        <title>Forest soil microbial communities from Buena Vista Peninsula, Colon Province, Panama.</title>
        <authorList>
            <person name="Bouskill N."/>
        </authorList>
    </citation>
    <scope>NUCLEOTIDE SEQUENCE [LARGE SCALE GENOMIC DNA]</scope>
    <source>
        <strain evidence="1 2">CFH S0262</strain>
    </source>
</reference>
<evidence type="ECO:0000313" key="1">
    <source>
        <dbReference type="EMBL" id="MDH6279936.1"/>
    </source>
</evidence>
<name>A0ABT6M842_9NOCA</name>
<organism evidence="1 2">
    <name type="scientific">Prescottella agglutinans</name>
    <dbReference type="NCBI Taxonomy" id="1644129"/>
    <lineage>
        <taxon>Bacteria</taxon>
        <taxon>Bacillati</taxon>
        <taxon>Actinomycetota</taxon>
        <taxon>Actinomycetes</taxon>
        <taxon>Mycobacteriales</taxon>
        <taxon>Nocardiaceae</taxon>
        <taxon>Prescottella</taxon>
    </lineage>
</organism>
<dbReference type="SUPFAM" id="SSF54427">
    <property type="entry name" value="NTF2-like"/>
    <property type="match status" value="1"/>
</dbReference>
<dbReference type="NCBIfam" id="TIGR02246">
    <property type="entry name" value="SgcJ/EcaC family oxidoreductase"/>
    <property type="match status" value="1"/>
</dbReference>